<name>A0A1V0M3A9_RAOOR</name>
<reference evidence="1" key="1">
    <citation type="journal article" date="2017" name="Int. J. Antimicrob. Agents">
        <title>Sequencing and comparative genomics analysis of the IncHI2 plasmids pT5282-mphA and p112298-catA and the IncHI5 plasmid pYNKP001-dfrA.</title>
        <authorList>
            <person name="Liang Q."/>
            <person name="Yin Z."/>
            <person name="Zhao Y."/>
            <person name="Liang L."/>
            <person name="Feng J."/>
            <person name="Zhan Z."/>
            <person name="Wang H."/>
            <person name="Song Y."/>
            <person name="Tong Y."/>
            <person name="Wu W."/>
            <person name="Chen W."/>
            <person name="Wang J."/>
            <person name="Jiang L."/>
            <person name="Zhou D."/>
        </authorList>
    </citation>
    <scope>NUCLEOTIDE SEQUENCE</scope>
    <source>
        <strain evidence="1">YNKP001</strain>
        <plasmid evidence="1">pYNKP001-dfrA</plasmid>
    </source>
</reference>
<evidence type="ECO:0000313" key="1">
    <source>
        <dbReference type="EMBL" id="ARD69359.1"/>
    </source>
</evidence>
<accession>A0A1V0M3A9</accession>
<dbReference type="EMBL" id="KY270853">
    <property type="protein sequence ID" value="ARD69359.1"/>
    <property type="molecule type" value="Genomic_DNA"/>
</dbReference>
<proteinExistence type="predicted"/>
<geneLocation type="plasmid" evidence="1">
    <name>pYNKP001-dfrA</name>
</geneLocation>
<dbReference type="AlphaFoldDB" id="A0A1V0M3A9"/>
<keyword evidence="1" id="KW-0614">Plasmid</keyword>
<protein>
    <submittedName>
        <fullName evidence="1">Uncharacterized protein</fullName>
    </submittedName>
</protein>
<organism evidence="1">
    <name type="scientific">Raoultella ornithinolytica</name>
    <name type="common">Klebsiella ornithinolytica</name>
    <dbReference type="NCBI Taxonomy" id="54291"/>
    <lineage>
        <taxon>Bacteria</taxon>
        <taxon>Pseudomonadati</taxon>
        <taxon>Pseudomonadota</taxon>
        <taxon>Gammaproteobacteria</taxon>
        <taxon>Enterobacterales</taxon>
        <taxon>Enterobacteriaceae</taxon>
        <taxon>Klebsiella/Raoultella group</taxon>
        <taxon>Raoultella</taxon>
    </lineage>
</organism>
<sequence>MFLIGQLVYTYPGKLTHKRSAAFLASACTAGPQLTAMAHSRRNDAVCRLLKEDDSQLRAQP</sequence>